<evidence type="ECO:0008006" key="4">
    <source>
        <dbReference type="Google" id="ProtNLM"/>
    </source>
</evidence>
<dbReference type="Proteomes" id="UP001236657">
    <property type="component" value="Chromosome"/>
</dbReference>
<keyword evidence="1" id="KW-0812">Transmembrane</keyword>
<sequence>MSQYRHNDPVEEACLLLPWYITGKLSEVEKRLVENTLVQHPELEEEYQRELNMVDAIRANTGLLELSAMDTTQYRLEKLLKRIERAEESDSKAASTVTTSPSAPVGSLWRWDIKSWLQNCLPTFEWLMPRHAAFAMLLLIQLGFVGWFANSIMTKPTESVYTTAAVADDQPSLSVAKGLVLLVDFNDETQMSKIQAFLSDWNATIIDGPDENNLFKIYIKGVQPTDQQQADVILQKMGQDAAVIAFIGREF</sequence>
<accession>A0ABY9MMR4</accession>
<keyword evidence="1" id="KW-1133">Transmembrane helix</keyword>
<gene>
    <name evidence="2" type="ORF">RCF98_09175</name>
</gene>
<protein>
    <recommendedName>
        <fullName evidence="4">SPOR domain-containing protein</fullName>
    </recommendedName>
</protein>
<dbReference type="EMBL" id="CP133218">
    <property type="protein sequence ID" value="WML89146.1"/>
    <property type="molecule type" value="Genomic_DNA"/>
</dbReference>
<proteinExistence type="predicted"/>
<keyword evidence="3" id="KW-1185">Reference proteome</keyword>
<evidence type="ECO:0000313" key="3">
    <source>
        <dbReference type="Proteomes" id="UP001236657"/>
    </source>
</evidence>
<evidence type="ECO:0000256" key="1">
    <source>
        <dbReference type="SAM" id="Phobius"/>
    </source>
</evidence>
<reference evidence="2 3" key="1">
    <citation type="submission" date="2023-08" db="EMBL/GenBank/DDBJ databases">
        <title>New molecular markers tilS and rpoB for phylogenetic and monitoring studies of the genus Thiothrix biodiversity.</title>
        <authorList>
            <person name="Ravin N.V."/>
            <person name="Smolyakov D."/>
            <person name="Markov N.D."/>
            <person name="Beletsky A.V."/>
            <person name="Mardanov A.V."/>
            <person name="Rudenko T.S."/>
            <person name="Grabovich M.Y."/>
        </authorList>
    </citation>
    <scope>NUCLEOTIDE SEQUENCE [LARGE SCALE GENOMIC DNA]</scope>
    <source>
        <strain evidence="2 3">MK1</strain>
    </source>
</reference>
<dbReference type="RefSeq" id="WP_308893189.1">
    <property type="nucleotide sequence ID" value="NZ_CP133218.1"/>
</dbReference>
<name>A0ABY9MMR4_9GAMM</name>
<evidence type="ECO:0000313" key="2">
    <source>
        <dbReference type="EMBL" id="WML89146.1"/>
    </source>
</evidence>
<keyword evidence="1" id="KW-0472">Membrane</keyword>
<feature type="transmembrane region" description="Helical" evidence="1">
    <location>
        <begin position="132"/>
        <end position="149"/>
    </location>
</feature>
<organism evidence="2 3">
    <name type="scientific">Thiothrix lacustris</name>
    <dbReference type="NCBI Taxonomy" id="525917"/>
    <lineage>
        <taxon>Bacteria</taxon>
        <taxon>Pseudomonadati</taxon>
        <taxon>Pseudomonadota</taxon>
        <taxon>Gammaproteobacteria</taxon>
        <taxon>Thiotrichales</taxon>
        <taxon>Thiotrichaceae</taxon>
        <taxon>Thiothrix</taxon>
    </lineage>
</organism>